<reference evidence="1 2" key="1">
    <citation type="submission" date="2023-03" db="EMBL/GenBank/DDBJ databases">
        <title>WGS of Gossypium arboreum.</title>
        <authorList>
            <person name="Yu D."/>
        </authorList>
    </citation>
    <scope>NUCLEOTIDE SEQUENCE [LARGE SCALE GENOMIC DNA]</scope>
    <source>
        <tissue evidence="1">Leaf</tissue>
    </source>
</reference>
<keyword evidence="2" id="KW-1185">Reference proteome</keyword>
<accession>A0ABR0PQX8</accession>
<comment type="caution">
    <text evidence="1">The sequence shown here is derived from an EMBL/GenBank/DDBJ whole genome shotgun (WGS) entry which is preliminary data.</text>
</comment>
<name>A0ABR0PQX8_GOSAR</name>
<proteinExistence type="predicted"/>
<sequence length="111" mass="12224">MITEAEKFIEDGPQELKNLCLCGCASKKCFASYNFGKKVVKMLQEINDHISKGAFEKVAENHPTASVVVRPEERPIALESSINQVWSCIVDKDVMGIIGIYGLGALARQHS</sequence>
<organism evidence="1 2">
    <name type="scientific">Gossypium arboreum</name>
    <name type="common">Tree cotton</name>
    <name type="synonym">Gossypium nanking</name>
    <dbReference type="NCBI Taxonomy" id="29729"/>
    <lineage>
        <taxon>Eukaryota</taxon>
        <taxon>Viridiplantae</taxon>
        <taxon>Streptophyta</taxon>
        <taxon>Embryophyta</taxon>
        <taxon>Tracheophyta</taxon>
        <taxon>Spermatophyta</taxon>
        <taxon>Magnoliopsida</taxon>
        <taxon>eudicotyledons</taxon>
        <taxon>Gunneridae</taxon>
        <taxon>Pentapetalae</taxon>
        <taxon>rosids</taxon>
        <taxon>malvids</taxon>
        <taxon>Malvales</taxon>
        <taxon>Malvaceae</taxon>
        <taxon>Malvoideae</taxon>
        <taxon>Gossypium</taxon>
    </lineage>
</organism>
<protein>
    <submittedName>
        <fullName evidence="1">Uncharacterized protein</fullName>
    </submittedName>
</protein>
<evidence type="ECO:0000313" key="1">
    <source>
        <dbReference type="EMBL" id="KAK5826831.1"/>
    </source>
</evidence>
<gene>
    <name evidence="1" type="ORF">PVK06_021764</name>
</gene>
<dbReference type="EMBL" id="JARKNE010000006">
    <property type="protein sequence ID" value="KAK5826831.1"/>
    <property type="molecule type" value="Genomic_DNA"/>
</dbReference>
<evidence type="ECO:0000313" key="2">
    <source>
        <dbReference type="Proteomes" id="UP001358586"/>
    </source>
</evidence>
<dbReference type="Proteomes" id="UP001358586">
    <property type="component" value="Chromosome 6"/>
</dbReference>